<organism evidence="2 3">
    <name type="scientific">Venustampulla echinocandica</name>
    <dbReference type="NCBI Taxonomy" id="2656787"/>
    <lineage>
        <taxon>Eukaryota</taxon>
        <taxon>Fungi</taxon>
        <taxon>Dikarya</taxon>
        <taxon>Ascomycota</taxon>
        <taxon>Pezizomycotina</taxon>
        <taxon>Leotiomycetes</taxon>
        <taxon>Helotiales</taxon>
        <taxon>Pleuroascaceae</taxon>
        <taxon>Venustampulla</taxon>
    </lineage>
</organism>
<dbReference type="Proteomes" id="UP000254866">
    <property type="component" value="Unassembled WGS sequence"/>
</dbReference>
<evidence type="ECO:0000313" key="3">
    <source>
        <dbReference type="Proteomes" id="UP000254866"/>
    </source>
</evidence>
<dbReference type="RefSeq" id="XP_031871161.1">
    <property type="nucleotide sequence ID" value="XM_032011468.1"/>
</dbReference>
<protein>
    <submittedName>
        <fullName evidence="2">Uncharacterized protein</fullName>
    </submittedName>
</protein>
<evidence type="ECO:0000256" key="1">
    <source>
        <dbReference type="SAM" id="SignalP"/>
    </source>
</evidence>
<feature type="signal peptide" evidence="1">
    <location>
        <begin position="1"/>
        <end position="21"/>
    </location>
</feature>
<sequence length="415" mass="43603">MISSPRALALAIASSIYLASANPVLSNRQSPSKTFALQQRTCPELCNLSTKGQIFMEPNSFSPPGGCDKFCIGSDCTQSSEVCVSMPCGTEFVVYFKEVPGLVYKPGNVHVWVGTTVPTQTNPGSYPFTSDLGFCSLSPLDGGKTATCTISLDAFTAQTGSAICPSEGTISYYIVTHASMLDATTGVDAGTGEGVGTCINPLNSNGKCAPWFNYWSFSYKCVLCNPPEPTTTTPTSTPTPPPSYQWCDIGTAFGYAPGAPNLNGNPVSPALGLKTCNRWGWYFTPTSPQLTTGISGLLEVGAGQNDISKATEVGKFTAKLSGNTVTVTYTLYSGDGPNTAGFYDLSEVHIYASCTKPTTCAPGQYTYNSGGLTGTTDQTLTANIQVGTCSSYWLIFHAGVSQRFLSTDTCSTAAT</sequence>
<dbReference type="OrthoDB" id="3560235at2759"/>
<dbReference type="AlphaFoldDB" id="A0A370TSJ2"/>
<accession>A0A370TSJ2</accession>
<name>A0A370TSJ2_9HELO</name>
<gene>
    <name evidence="2" type="ORF">BP5553_02845</name>
</gene>
<comment type="caution">
    <text evidence="2">The sequence shown here is derived from an EMBL/GenBank/DDBJ whole genome shotgun (WGS) entry which is preliminary data.</text>
</comment>
<evidence type="ECO:0000313" key="2">
    <source>
        <dbReference type="EMBL" id="RDL38505.1"/>
    </source>
</evidence>
<reference evidence="2 3" key="1">
    <citation type="journal article" date="2018" name="IMA Fungus">
        <title>IMA Genome-F 9: Draft genome sequence of Annulohypoxylon stygium, Aspergillus mulundensis, Berkeleyomyces basicola (syn. Thielaviopsis basicola), Ceratocystis smalleyi, two Cercospora beticola strains, Coleophoma cylindrospora, Fusarium fracticaudum, Phialophora cf. hyalina, and Morchella septimelata.</title>
        <authorList>
            <person name="Wingfield B.D."/>
            <person name="Bills G.F."/>
            <person name="Dong Y."/>
            <person name="Huang W."/>
            <person name="Nel W.J."/>
            <person name="Swalarsk-Parry B.S."/>
            <person name="Vaghefi N."/>
            <person name="Wilken P.M."/>
            <person name="An Z."/>
            <person name="de Beer Z.W."/>
            <person name="De Vos L."/>
            <person name="Chen L."/>
            <person name="Duong T.A."/>
            <person name="Gao Y."/>
            <person name="Hammerbacher A."/>
            <person name="Kikkert J.R."/>
            <person name="Li Y."/>
            <person name="Li H."/>
            <person name="Li K."/>
            <person name="Li Q."/>
            <person name="Liu X."/>
            <person name="Ma X."/>
            <person name="Naidoo K."/>
            <person name="Pethybridge S.J."/>
            <person name="Sun J."/>
            <person name="Steenkamp E.T."/>
            <person name="van der Nest M.A."/>
            <person name="van Wyk S."/>
            <person name="Wingfield M.J."/>
            <person name="Xiong C."/>
            <person name="Yue Q."/>
            <person name="Zhang X."/>
        </authorList>
    </citation>
    <scope>NUCLEOTIDE SEQUENCE [LARGE SCALE GENOMIC DNA]</scope>
    <source>
        <strain evidence="2 3">BP 5553</strain>
    </source>
</reference>
<keyword evidence="1" id="KW-0732">Signal</keyword>
<proteinExistence type="predicted"/>
<dbReference type="STRING" id="2656787.A0A370TSJ2"/>
<feature type="chain" id="PRO_5017075329" evidence="1">
    <location>
        <begin position="22"/>
        <end position="415"/>
    </location>
</feature>
<dbReference type="GeneID" id="43595694"/>
<keyword evidence="3" id="KW-1185">Reference proteome</keyword>
<dbReference type="EMBL" id="NPIC01000002">
    <property type="protein sequence ID" value="RDL38505.1"/>
    <property type="molecule type" value="Genomic_DNA"/>
</dbReference>